<evidence type="ECO:0000313" key="5">
    <source>
        <dbReference type="Proteomes" id="UP000316621"/>
    </source>
</evidence>
<dbReference type="PANTHER" id="PTHR24096">
    <property type="entry name" value="LONG-CHAIN-FATTY-ACID--COA LIGASE"/>
    <property type="match status" value="1"/>
</dbReference>
<keyword evidence="5" id="KW-1185">Reference proteome</keyword>
<dbReference type="STRING" id="3469.A0A4Y7JT72"/>
<evidence type="ECO:0000256" key="2">
    <source>
        <dbReference type="ARBA" id="ARBA00022598"/>
    </source>
</evidence>
<reference evidence="4 5" key="1">
    <citation type="journal article" date="2018" name="Science">
        <title>The opium poppy genome and morphinan production.</title>
        <authorList>
            <person name="Guo L."/>
            <person name="Winzer T."/>
            <person name="Yang X."/>
            <person name="Li Y."/>
            <person name="Ning Z."/>
            <person name="He Z."/>
            <person name="Teodor R."/>
            <person name="Lu Y."/>
            <person name="Bowser T.A."/>
            <person name="Graham I.A."/>
            <person name="Ye K."/>
        </authorList>
    </citation>
    <scope>NUCLEOTIDE SEQUENCE [LARGE SCALE GENOMIC DNA]</scope>
    <source>
        <strain evidence="5">cv. HN1</strain>
        <tissue evidence="4">Leaves</tissue>
    </source>
</reference>
<evidence type="ECO:0000313" key="4">
    <source>
        <dbReference type="EMBL" id="RZC62885.1"/>
    </source>
</evidence>
<dbReference type="AlphaFoldDB" id="A0A4Y7JT72"/>
<dbReference type="GO" id="GO:0016405">
    <property type="term" value="F:CoA-ligase activity"/>
    <property type="evidence" value="ECO:0007669"/>
    <property type="project" value="TreeGrafter"/>
</dbReference>
<dbReference type="SUPFAM" id="SSF56801">
    <property type="entry name" value="Acetyl-CoA synthetase-like"/>
    <property type="match status" value="1"/>
</dbReference>
<keyword evidence="2" id="KW-0436">Ligase</keyword>
<organism evidence="4 5">
    <name type="scientific">Papaver somniferum</name>
    <name type="common">Opium poppy</name>
    <dbReference type="NCBI Taxonomy" id="3469"/>
    <lineage>
        <taxon>Eukaryota</taxon>
        <taxon>Viridiplantae</taxon>
        <taxon>Streptophyta</taxon>
        <taxon>Embryophyta</taxon>
        <taxon>Tracheophyta</taxon>
        <taxon>Spermatophyta</taxon>
        <taxon>Magnoliopsida</taxon>
        <taxon>Ranunculales</taxon>
        <taxon>Papaveraceae</taxon>
        <taxon>Papaveroideae</taxon>
        <taxon>Papaver</taxon>
    </lineage>
</organism>
<dbReference type="Gene3D" id="3.30.300.30">
    <property type="match status" value="1"/>
</dbReference>
<dbReference type="InterPro" id="IPR025110">
    <property type="entry name" value="AMP-bd_C"/>
</dbReference>
<name>A0A4Y7JT72_PAPSO</name>
<evidence type="ECO:0000259" key="3">
    <source>
        <dbReference type="Pfam" id="PF13193"/>
    </source>
</evidence>
<proteinExistence type="inferred from homology"/>
<comment type="similarity">
    <text evidence="1">Belongs to the ATP-dependent AMP-binding enzyme family.</text>
</comment>
<dbReference type="GO" id="GO:0005777">
    <property type="term" value="C:peroxisome"/>
    <property type="evidence" value="ECO:0007669"/>
    <property type="project" value="TreeGrafter"/>
</dbReference>
<dbReference type="Pfam" id="PF13193">
    <property type="entry name" value="AMP-binding_C"/>
    <property type="match status" value="1"/>
</dbReference>
<dbReference type="Proteomes" id="UP000316621">
    <property type="component" value="Chromosome 5"/>
</dbReference>
<gene>
    <name evidence="4" type="ORF">C5167_024663</name>
</gene>
<accession>A0A4Y7JT72</accession>
<protein>
    <recommendedName>
        <fullName evidence="3">AMP-binding enzyme C-terminal domain-containing protein</fullName>
    </recommendedName>
</protein>
<dbReference type="OMA" id="IMAFMAN"/>
<feature type="domain" description="AMP-binding enzyme C-terminal" evidence="3">
    <location>
        <begin position="1"/>
        <end position="47"/>
    </location>
</feature>
<dbReference type="EMBL" id="CM010719">
    <property type="protein sequence ID" value="RZC62885.1"/>
    <property type="molecule type" value="Genomic_DNA"/>
</dbReference>
<dbReference type="Gramene" id="RZC62885">
    <property type="protein sequence ID" value="RZC62885"/>
    <property type="gene ID" value="C5167_024663"/>
</dbReference>
<evidence type="ECO:0000256" key="1">
    <source>
        <dbReference type="ARBA" id="ARBA00006432"/>
    </source>
</evidence>
<dbReference type="PANTHER" id="PTHR24096:SF338">
    <property type="entry name" value="4-COUMARATE--COA LIGASE-LIKE 8-RELATED"/>
    <property type="match status" value="1"/>
</dbReference>
<sequence length="63" mass="7292">MAYVVRNKKSKIEGEDIMAFMANKVAPYKKIRKMVFVERIPRSPSGKILRKNLKTLTKISPKL</sequence>
<dbReference type="InterPro" id="IPR045851">
    <property type="entry name" value="AMP-bd_C_sf"/>
</dbReference>